<evidence type="ECO:0000256" key="4">
    <source>
        <dbReference type="ARBA" id="ARBA00023012"/>
    </source>
</evidence>
<evidence type="ECO:0000313" key="12">
    <source>
        <dbReference type="Proteomes" id="UP001596989"/>
    </source>
</evidence>
<dbReference type="Gene3D" id="1.10.10.60">
    <property type="entry name" value="Homeodomain-like"/>
    <property type="match status" value="2"/>
</dbReference>
<keyword evidence="3 8" id="KW-0597">Phosphoprotein</keyword>
<dbReference type="Proteomes" id="UP001596989">
    <property type="component" value="Unassembled WGS sequence"/>
</dbReference>
<feature type="modified residue" description="4-aspartylphosphate" evidence="8">
    <location>
        <position position="55"/>
    </location>
</feature>
<dbReference type="InterPro" id="IPR020449">
    <property type="entry name" value="Tscrpt_reg_AraC-type_HTH"/>
</dbReference>
<dbReference type="PROSITE" id="PS01124">
    <property type="entry name" value="HTH_ARAC_FAMILY_2"/>
    <property type="match status" value="1"/>
</dbReference>
<dbReference type="RefSeq" id="WP_377563935.1">
    <property type="nucleotide sequence ID" value="NZ_JBHTJZ010000011.1"/>
</dbReference>
<dbReference type="Pfam" id="PF12833">
    <property type="entry name" value="HTH_18"/>
    <property type="match status" value="1"/>
</dbReference>
<keyword evidence="5" id="KW-0805">Transcription regulation</keyword>
<dbReference type="InterPro" id="IPR009057">
    <property type="entry name" value="Homeodomain-like_sf"/>
</dbReference>
<dbReference type="SUPFAM" id="SSF52172">
    <property type="entry name" value="CheY-like"/>
    <property type="match status" value="1"/>
</dbReference>
<evidence type="ECO:0000256" key="7">
    <source>
        <dbReference type="ARBA" id="ARBA00023163"/>
    </source>
</evidence>
<dbReference type="PRINTS" id="PR00032">
    <property type="entry name" value="HTHARAC"/>
</dbReference>
<dbReference type="InterPro" id="IPR011006">
    <property type="entry name" value="CheY-like_superfamily"/>
</dbReference>
<gene>
    <name evidence="11" type="ORF">ACFQ2I_09900</name>
</gene>
<keyword evidence="4" id="KW-0902">Two-component regulatory system</keyword>
<dbReference type="InterPro" id="IPR051552">
    <property type="entry name" value="HptR"/>
</dbReference>
<keyword evidence="2" id="KW-0963">Cytoplasm</keyword>
<dbReference type="Gene3D" id="3.40.50.2300">
    <property type="match status" value="1"/>
</dbReference>
<dbReference type="CDD" id="cd17536">
    <property type="entry name" value="REC_YesN-like"/>
    <property type="match status" value="1"/>
</dbReference>
<evidence type="ECO:0000256" key="3">
    <source>
        <dbReference type="ARBA" id="ARBA00022553"/>
    </source>
</evidence>
<evidence type="ECO:0000256" key="2">
    <source>
        <dbReference type="ARBA" id="ARBA00022490"/>
    </source>
</evidence>
<dbReference type="PANTHER" id="PTHR42713:SF3">
    <property type="entry name" value="TRANSCRIPTIONAL REGULATORY PROTEIN HPTR"/>
    <property type="match status" value="1"/>
</dbReference>
<accession>A0ABW3HQ77</accession>
<evidence type="ECO:0000256" key="1">
    <source>
        <dbReference type="ARBA" id="ARBA00004496"/>
    </source>
</evidence>
<dbReference type="SUPFAM" id="SSF46689">
    <property type="entry name" value="Homeodomain-like"/>
    <property type="match status" value="2"/>
</dbReference>
<keyword evidence="7" id="KW-0804">Transcription</keyword>
<dbReference type="SMART" id="SM00342">
    <property type="entry name" value="HTH_ARAC"/>
    <property type="match status" value="1"/>
</dbReference>
<evidence type="ECO:0000259" key="9">
    <source>
        <dbReference type="PROSITE" id="PS01124"/>
    </source>
</evidence>
<feature type="domain" description="HTH araC/xylS-type" evidence="9">
    <location>
        <begin position="439"/>
        <end position="537"/>
    </location>
</feature>
<keyword evidence="6" id="KW-0238">DNA-binding</keyword>
<evidence type="ECO:0000259" key="10">
    <source>
        <dbReference type="PROSITE" id="PS50110"/>
    </source>
</evidence>
<keyword evidence="12" id="KW-1185">Reference proteome</keyword>
<organism evidence="11 12">
    <name type="scientific">Paenibacillus chungangensis</name>
    <dbReference type="NCBI Taxonomy" id="696535"/>
    <lineage>
        <taxon>Bacteria</taxon>
        <taxon>Bacillati</taxon>
        <taxon>Bacillota</taxon>
        <taxon>Bacilli</taxon>
        <taxon>Bacillales</taxon>
        <taxon>Paenibacillaceae</taxon>
        <taxon>Paenibacillus</taxon>
    </lineage>
</organism>
<dbReference type="PANTHER" id="PTHR42713">
    <property type="entry name" value="HISTIDINE KINASE-RELATED"/>
    <property type="match status" value="1"/>
</dbReference>
<evidence type="ECO:0000256" key="6">
    <source>
        <dbReference type="ARBA" id="ARBA00023125"/>
    </source>
</evidence>
<comment type="caution">
    <text evidence="11">The sequence shown here is derived from an EMBL/GenBank/DDBJ whole genome shotgun (WGS) entry which is preliminary data.</text>
</comment>
<protein>
    <submittedName>
        <fullName evidence="11">Response regulator</fullName>
    </submittedName>
</protein>
<feature type="domain" description="Response regulatory" evidence="10">
    <location>
        <begin position="3"/>
        <end position="120"/>
    </location>
</feature>
<evidence type="ECO:0000256" key="5">
    <source>
        <dbReference type="ARBA" id="ARBA00023015"/>
    </source>
</evidence>
<evidence type="ECO:0000313" key="11">
    <source>
        <dbReference type="EMBL" id="MFD0959703.1"/>
    </source>
</evidence>
<comment type="subcellular location">
    <subcellularLocation>
        <location evidence="1">Cytoplasm</location>
    </subcellularLocation>
</comment>
<dbReference type="InterPro" id="IPR018060">
    <property type="entry name" value="HTH_AraC"/>
</dbReference>
<sequence>MFRILIVDDEPSVVNAIFQTMPWGELDIEEALCAYSAREALAIVEQQYVDIVLTDIRMPGMDGIQLMQAIRTYSSRVKFILLTGHAEFEYAQQALKLDAADYLLKPVRDETLMQSIRQLTEAMRKEWTDISSQQSTKQYIRQHLPTLRSDLLRNLLEGRISTKDAAGKLQLLELPYHEGDNAYPAVVRMERPAYSGHHLSLMEYSVINIAEEVMGPICELWSCKDVHGYQVIIIKPRNPGDGASHADSVSRLLSQWQHLVHHYLHVNISVVYGICQSFPYDLPDVYERAVQTLRRRVGSDAGLLLTAGAEAVSVVRAASVLHSPPSISHLFSAGLWEDAREKLRGIFADAESAHNNGGLHADFLSEIYHTLLSACYHYAHANGQTVAQALQCEGDISFYQSAELVQSVPMLKNWAFEVCRRLSVANSDEIQDARESLIEQIQEYIHVHLAEDVSLQTLADHVGMHPVYLSKIYKMITGEGLKDYLSRLRMERAVQLLDNKDYRVYEIAGQIGYLNTAYFIKVFKKTYGVTPQEYRDKQGKG</sequence>
<reference evidence="12" key="1">
    <citation type="journal article" date="2019" name="Int. J. Syst. Evol. Microbiol.">
        <title>The Global Catalogue of Microorganisms (GCM) 10K type strain sequencing project: providing services to taxonomists for standard genome sequencing and annotation.</title>
        <authorList>
            <consortium name="The Broad Institute Genomics Platform"/>
            <consortium name="The Broad Institute Genome Sequencing Center for Infectious Disease"/>
            <person name="Wu L."/>
            <person name="Ma J."/>
        </authorList>
    </citation>
    <scope>NUCLEOTIDE SEQUENCE [LARGE SCALE GENOMIC DNA]</scope>
    <source>
        <strain evidence="12">CCUG 59129</strain>
    </source>
</reference>
<dbReference type="PROSITE" id="PS50110">
    <property type="entry name" value="RESPONSE_REGULATORY"/>
    <property type="match status" value="1"/>
</dbReference>
<dbReference type="Pfam" id="PF00072">
    <property type="entry name" value="Response_reg"/>
    <property type="match status" value="1"/>
</dbReference>
<dbReference type="SMART" id="SM00448">
    <property type="entry name" value="REC"/>
    <property type="match status" value="1"/>
</dbReference>
<proteinExistence type="predicted"/>
<dbReference type="InterPro" id="IPR001789">
    <property type="entry name" value="Sig_transdc_resp-reg_receiver"/>
</dbReference>
<name>A0ABW3HQ77_9BACL</name>
<dbReference type="EMBL" id="JBHTJZ010000011">
    <property type="protein sequence ID" value="MFD0959703.1"/>
    <property type="molecule type" value="Genomic_DNA"/>
</dbReference>
<evidence type="ECO:0000256" key="8">
    <source>
        <dbReference type="PROSITE-ProRule" id="PRU00169"/>
    </source>
</evidence>